<comment type="similarity">
    <text evidence="1">Belongs to the BolA/IbaG family.</text>
</comment>
<evidence type="ECO:0000313" key="3">
    <source>
        <dbReference type="Proteomes" id="UP000095751"/>
    </source>
</evidence>
<dbReference type="OrthoDB" id="4983at2759"/>
<dbReference type="GO" id="GO:0006879">
    <property type="term" value="P:intracellular iron ion homeostasis"/>
    <property type="evidence" value="ECO:0007669"/>
    <property type="project" value="InterPro"/>
</dbReference>
<dbReference type="SUPFAM" id="SSF82657">
    <property type="entry name" value="BolA-like"/>
    <property type="match status" value="1"/>
</dbReference>
<protein>
    <recommendedName>
        <fullName evidence="4">Bola-like protein</fullName>
    </recommendedName>
</protein>
<organism evidence="2 3">
    <name type="scientific">Fragilariopsis cylindrus CCMP1102</name>
    <dbReference type="NCBI Taxonomy" id="635003"/>
    <lineage>
        <taxon>Eukaryota</taxon>
        <taxon>Sar</taxon>
        <taxon>Stramenopiles</taxon>
        <taxon>Ochrophyta</taxon>
        <taxon>Bacillariophyta</taxon>
        <taxon>Bacillariophyceae</taxon>
        <taxon>Bacillariophycidae</taxon>
        <taxon>Bacillariales</taxon>
        <taxon>Bacillariaceae</taxon>
        <taxon>Fragilariopsis</taxon>
    </lineage>
</organism>
<evidence type="ECO:0008006" key="4">
    <source>
        <dbReference type="Google" id="ProtNLM"/>
    </source>
</evidence>
<dbReference type="PANTHER" id="PTHR12735">
    <property type="entry name" value="BOLA-LIKE PROTEIN-RELATED"/>
    <property type="match status" value="1"/>
</dbReference>
<dbReference type="Proteomes" id="UP000095751">
    <property type="component" value="Unassembled WGS sequence"/>
</dbReference>
<dbReference type="InterPro" id="IPR045115">
    <property type="entry name" value="BOL2"/>
</dbReference>
<evidence type="ECO:0000256" key="1">
    <source>
        <dbReference type="RuleBase" id="RU003860"/>
    </source>
</evidence>
<dbReference type="EMBL" id="KV784360">
    <property type="protein sequence ID" value="OEU14326.1"/>
    <property type="molecule type" value="Genomic_DNA"/>
</dbReference>
<dbReference type="FunCoup" id="A0A1E7F843">
    <property type="interactions" value="88"/>
</dbReference>
<name>A0A1E7F843_9STRA</name>
<dbReference type="Gene3D" id="3.30.300.90">
    <property type="entry name" value="BolA-like"/>
    <property type="match status" value="1"/>
</dbReference>
<accession>A0A1E7F843</accession>
<keyword evidence="3" id="KW-1185">Reference proteome</keyword>
<dbReference type="Pfam" id="PF01722">
    <property type="entry name" value="BolA"/>
    <property type="match status" value="1"/>
</dbReference>
<dbReference type="PANTHER" id="PTHR12735:SF27">
    <property type="entry name" value="BOLA-LIKE PROTEIN 2"/>
    <property type="match status" value="1"/>
</dbReference>
<dbReference type="GO" id="GO:0005829">
    <property type="term" value="C:cytosol"/>
    <property type="evidence" value="ECO:0007669"/>
    <property type="project" value="TreeGrafter"/>
</dbReference>
<dbReference type="GO" id="GO:0051537">
    <property type="term" value="F:2 iron, 2 sulfur cluster binding"/>
    <property type="evidence" value="ECO:0007669"/>
    <property type="project" value="InterPro"/>
</dbReference>
<dbReference type="GO" id="GO:0051604">
    <property type="term" value="P:protein maturation"/>
    <property type="evidence" value="ECO:0007669"/>
    <property type="project" value="InterPro"/>
</dbReference>
<dbReference type="AlphaFoldDB" id="A0A1E7F843"/>
<dbReference type="InterPro" id="IPR036065">
    <property type="entry name" value="BolA-like_sf"/>
</dbReference>
<dbReference type="GO" id="GO:0005634">
    <property type="term" value="C:nucleus"/>
    <property type="evidence" value="ECO:0007669"/>
    <property type="project" value="TreeGrafter"/>
</dbReference>
<proteinExistence type="inferred from homology"/>
<dbReference type="KEGG" id="fcy:FRACYDRAFT_218526"/>
<gene>
    <name evidence="2" type="ORF">FRACYDRAFT_218526</name>
</gene>
<reference evidence="2 3" key="1">
    <citation type="submission" date="2016-09" db="EMBL/GenBank/DDBJ databases">
        <title>Extensive genetic diversity and differential bi-allelic expression allows diatom success in the polar Southern Ocean.</title>
        <authorList>
            <consortium name="DOE Joint Genome Institute"/>
            <person name="Mock T."/>
            <person name="Otillar R.P."/>
            <person name="Strauss J."/>
            <person name="Dupont C."/>
            <person name="Frickenhaus S."/>
            <person name="Maumus F."/>
            <person name="Mcmullan M."/>
            <person name="Sanges R."/>
            <person name="Schmutz J."/>
            <person name="Toseland A."/>
            <person name="Valas R."/>
            <person name="Veluchamy A."/>
            <person name="Ward B.J."/>
            <person name="Allen A."/>
            <person name="Barry K."/>
            <person name="Falciatore A."/>
            <person name="Ferrante M."/>
            <person name="Fortunato A.E."/>
            <person name="Gloeckner G."/>
            <person name="Gruber A."/>
            <person name="Hipkin R."/>
            <person name="Janech M."/>
            <person name="Kroth P."/>
            <person name="Leese F."/>
            <person name="Lindquist E."/>
            <person name="Lyon B.R."/>
            <person name="Martin J."/>
            <person name="Mayer C."/>
            <person name="Parker M."/>
            <person name="Quesneville H."/>
            <person name="Raymond J."/>
            <person name="Uhlig C."/>
            <person name="Valentin K.U."/>
            <person name="Worden A.Z."/>
            <person name="Armbrust E.V."/>
            <person name="Bowler C."/>
            <person name="Green B."/>
            <person name="Moulton V."/>
            <person name="Van Oosterhout C."/>
            <person name="Grigoriev I."/>
        </authorList>
    </citation>
    <scope>NUCLEOTIDE SEQUENCE [LARGE SCALE GENOMIC DNA]</scope>
    <source>
        <strain evidence="2 3">CCMP1102</strain>
    </source>
</reference>
<dbReference type="InterPro" id="IPR002634">
    <property type="entry name" value="BolA"/>
</dbReference>
<dbReference type="InParanoid" id="A0A1E7F843"/>
<sequence>MSSINEEYVRKKCYESESLTGGGEEEEGCSIIHFDCEVIGNSCSGGCKILLTLVTSKFEKLSLIKRHRMINEIFAMELKNNSIHALTIKGAYTPSQWEIKKTKA</sequence>
<evidence type="ECO:0000313" key="2">
    <source>
        <dbReference type="EMBL" id="OEU14326.1"/>
    </source>
</evidence>